<dbReference type="Proteomes" id="UP000654370">
    <property type="component" value="Unassembled WGS sequence"/>
</dbReference>
<dbReference type="GO" id="GO:0005576">
    <property type="term" value="C:extracellular region"/>
    <property type="evidence" value="ECO:0007669"/>
    <property type="project" value="UniProtKB-SubCell"/>
</dbReference>
<name>A0A8H7PWW7_MORIS</name>
<dbReference type="PROSITE" id="PS52012">
    <property type="entry name" value="CFEM"/>
    <property type="match status" value="1"/>
</dbReference>
<dbReference type="Pfam" id="PF05730">
    <property type="entry name" value="CFEM"/>
    <property type="match status" value="1"/>
</dbReference>
<sequence>MLKSLCLLLLACVVTAFNSSALPPLDQVGTCIATCVLNTGHSVCGSQFTLDDTSVQCACTNPTFNSTVHQCVSANHCPASNIAVVEKAYEQLCQNQTVSTASLSSALPSSTNSASATLQSSISPAAASADAAAGSSKEFPFSGSAVAVFVVLTVGTIFF</sequence>
<dbReference type="InterPro" id="IPR008427">
    <property type="entry name" value="Extracellular_membr_CFEM_dom"/>
</dbReference>
<dbReference type="OrthoDB" id="2436689at2759"/>
<keyword evidence="3 5" id="KW-0732">Signal</keyword>
<evidence type="ECO:0000256" key="3">
    <source>
        <dbReference type="ARBA" id="ARBA00022729"/>
    </source>
</evidence>
<organism evidence="7 8">
    <name type="scientific">Mortierella isabellina</name>
    <name type="common">Filamentous fungus</name>
    <name type="synonym">Umbelopsis isabellina</name>
    <dbReference type="NCBI Taxonomy" id="91625"/>
    <lineage>
        <taxon>Eukaryota</taxon>
        <taxon>Fungi</taxon>
        <taxon>Fungi incertae sedis</taxon>
        <taxon>Mucoromycota</taxon>
        <taxon>Mucoromycotina</taxon>
        <taxon>Umbelopsidomycetes</taxon>
        <taxon>Umbelopsidales</taxon>
        <taxon>Umbelopsidaceae</taxon>
        <taxon>Umbelopsis</taxon>
    </lineage>
</organism>
<keyword evidence="8" id="KW-1185">Reference proteome</keyword>
<comment type="subcellular location">
    <subcellularLocation>
        <location evidence="1">Secreted</location>
    </subcellularLocation>
</comment>
<evidence type="ECO:0000256" key="5">
    <source>
        <dbReference type="SAM" id="SignalP"/>
    </source>
</evidence>
<protein>
    <recommendedName>
        <fullName evidence="6">CFEM domain-containing protein</fullName>
    </recommendedName>
</protein>
<dbReference type="SMART" id="SM00747">
    <property type="entry name" value="CFEM"/>
    <property type="match status" value="1"/>
</dbReference>
<accession>A0A8H7PWW7</accession>
<feature type="signal peptide" evidence="5">
    <location>
        <begin position="1"/>
        <end position="16"/>
    </location>
</feature>
<evidence type="ECO:0000313" key="8">
    <source>
        <dbReference type="Proteomes" id="UP000654370"/>
    </source>
</evidence>
<evidence type="ECO:0000256" key="4">
    <source>
        <dbReference type="ARBA" id="ARBA00023157"/>
    </source>
</evidence>
<keyword evidence="2" id="KW-0964">Secreted</keyword>
<feature type="chain" id="PRO_5034172888" description="CFEM domain-containing protein" evidence="5">
    <location>
        <begin position="17"/>
        <end position="159"/>
    </location>
</feature>
<evidence type="ECO:0000313" key="7">
    <source>
        <dbReference type="EMBL" id="KAG2182129.1"/>
    </source>
</evidence>
<dbReference type="EMBL" id="JAEPQZ010000004">
    <property type="protein sequence ID" value="KAG2182129.1"/>
    <property type="molecule type" value="Genomic_DNA"/>
</dbReference>
<proteinExistence type="predicted"/>
<evidence type="ECO:0000259" key="6">
    <source>
        <dbReference type="PROSITE" id="PS52012"/>
    </source>
</evidence>
<reference evidence="7" key="1">
    <citation type="submission" date="2020-12" db="EMBL/GenBank/DDBJ databases">
        <title>Metabolic potential, ecology and presence of endohyphal bacteria is reflected in genomic diversity of Mucoromycotina.</title>
        <authorList>
            <person name="Muszewska A."/>
            <person name="Okrasinska A."/>
            <person name="Steczkiewicz K."/>
            <person name="Drgas O."/>
            <person name="Orlowska M."/>
            <person name="Perlinska-Lenart U."/>
            <person name="Aleksandrzak-Piekarczyk T."/>
            <person name="Szatraj K."/>
            <person name="Zielenkiewicz U."/>
            <person name="Pilsyk S."/>
            <person name="Malc E."/>
            <person name="Mieczkowski P."/>
            <person name="Kruszewska J.S."/>
            <person name="Biernat P."/>
            <person name="Pawlowska J."/>
        </authorList>
    </citation>
    <scope>NUCLEOTIDE SEQUENCE</scope>
    <source>
        <strain evidence="7">WA0000067209</strain>
    </source>
</reference>
<evidence type="ECO:0000256" key="1">
    <source>
        <dbReference type="ARBA" id="ARBA00004613"/>
    </source>
</evidence>
<feature type="domain" description="CFEM" evidence="6">
    <location>
        <begin position="3"/>
        <end position="119"/>
    </location>
</feature>
<comment type="caution">
    <text evidence="7">The sequence shown here is derived from an EMBL/GenBank/DDBJ whole genome shotgun (WGS) entry which is preliminary data.</text>
</comment>
<dbReference type="AlphaFoldDB" id="A0A8H7PWW7"/>
<evidence type="ECO:0000256" key="2">
    <source>
        <dbReference type="ARBA" id="ARBA00022525"/>
    </source>
</evidence>
<gene>
    <name evidence="7" type="ORF">INT43_007056</name>
</gene>
<keyword evidence="4" id="KW-1015">Disulfide bond</keyword>